<evidence type="ECO:0000256" key="2">
    <source>
        <dbReference type="ARBA" id="ARBA00023004"/>
    </source>
</evidence>
<comment type="caution">
    <text evidence="9">The sequence shown here is derived from an EMBL/GenBank/DDBJ whole genome shotgun (WGS) entry which is preliminary data.</text>
</comment>
<keyword evidence="7" id="KW-0963">Cytoplasm</keyword>
<evidence type="ECO:0000256" key="3">
    <source>
        <dbReference type="ARBA" id="ARBA00023133"/>
    </source>
</evidence>
<evidence type="ECO:0000256" key="7">
    <source>
        <dbReference type="HAMAP-Rule" id="MF_00323"/>
    </source>
</evidence>
<dbReference type="RefSeq" id="WP_322608723.1">
    <property type="nucleotide sequence ID" value="NZ_JARVCO010000010.1"/>
</dbReference>
<dbReference type="InterPro" id="IPR001015">
    <property type="entry name" value="Ferrochelatase"/>
</dbReference>
<feature type="binding site" evidence="7">
    <location>
        <position position="284"/>
    </location>
    <ligand>
        <name>Fe(2+)</name>
        <dbReference type="ChEBI" id="CHEBI:29033"/>
    </ligand>
</feature>
<dbReference type="PANTHER" id="PTHR11108:SF1">
    <property type="entry name" value="FERROCHELATASE, MITOCHONDRIAL"/>
    <property type="match status" value="1"/>
</dbReference>
<dbReference type="HAMAP" id="MF_00323">
    <property type="entry name" value="Ferrochelatase"/>
    <property type="match status" value="1"/>
</dbReference>
<dbReference type="PANTHER" id="PTHR11108">
    <property type="entry name" value="FERROCHELATASE"/>
    <property type="match status" value="1"/>
</dbReference>
<keyword evidence="10" id="KW-1185">Reference proteome</keyword>
<keyword evidence="7" id="KW-0479">Metal-binding</keyword>
<dbReference type="EMBL" id="JARVCO010000010">
    <property type="protein sequence ID" value="MDZ8118930.1"/>
    <property type="molecule type" value="Genomic_DNA"/>
</dbReference>
<sequence>MKRGFLLMNTGSPDDTSEEALRVYLKEFLMDPYVIDLPFPLRYALVHWLILPKRPAESAEAYKAIWTENGSPLVHYCSTLARGLNKKLQEPLEVCMAYRNPSVASAIDKLLAQGVEEIGLLPMFPHYAMATTGGCTALVKKVLKGRAKLRVAPPFYNIPELIDPIAESLKDVKEHILFSYHGLPVRHLKKTDPTGSHCMQSADCCRTASPAHATCYRHQCFETTRLVVEKAGLEKDRYSISFQSRLGRDPWLEPYTDKVLEELPKKGIKELAVICPAFFCDCLETLEEIQIRGQETFKKAGGESFRMIPCLNDSPAAFHCLETLISNAGNWPAST</sequence>
<evidence type="ECO:0000313" key="10">
    <source>
        <dbReference type="Proteomes" id="UP001290861"/>
    </source>
</evidence>
<organism evidence="9 10">
    <name type="scientific">Pontiella agarivorans</name>
    <dbReference type="NCBI Taxonomy" id="3038953"/>
    <lineage>
        <taxon>Bacteria</taxon>
        <taxon>Pseudomonadati</taxon>
        <taxon>Kiritimatiellota</taxon>
        <taxon>Kiritimatiellia</taxon>
        <taxon>Kiritimatiellales</taxon>
        <taxon>Pontiellaceae</taxon>
        <taxon>Pontiella</taxon>
    </lineage>
</organism>
<comment type="similarity">
    <text evidence="1 7 8">Belongs to the ferrochelatase family.</text>
</comment>
<name>A0ABU5MXH8_9BACT</name>
<evidence type="ECO:0000256" key="1">
    <source>
        <dbReference type="ARBA" id="ARBA00007718"/>
    </source>
</evidence>
<dbReference type="SUPFAM" id="SSF53800">
    <property type="entry name" value="Chelatase"/>
    <property type="match status" value="1"/>
</dbReference>
<keyword evidence="5 7" id="KW-0627">Porphyrin biosynthesis</keyword>
<reference evidence="9 10" key="1">
    <citation type="journal article" date="2024" name="Appl. Environ. Microbiol.">
        <title>Pontiella agarivorans sp. nov., a novel marine anaerobic bacterium capable of degrading macroalgal polysaccharides and fixing nitrogen.</title>
        <authorList>
            <person name="Liu N."/>
            <person name="Kivenson V."/>
            <person name="Peng X."/>
            <person name="Cui Z."/>
            <person name="Lankiewicz T.S."/>
            <person name="Gosselin K.M."/>
            <person name="English C.J."/>
            <person name="Blair E.M."/>
            <person name="O'Malley M.A."/>
            <person name="Valentine D.L."/>
        </authorList>
    </citation>
    <scope>NUCLEOTIDE SEQUENCE [LARGE SCALE GENOMIC DNA]</scope>
    <source>
        <strain evidence="9 10">NLcol2</strain>
    </source>
</reference>
<dbReference type="Proteomes" id="UP001290861">
    <property type="component" value="Unassembled WGS sequence"/>
</dbReference>
<evidence type="ECO:0000256" key="4">
    <source>
        <dbReference type="ARBA" id="ARBA00023239"/>
    </source>
</evidence>
<comment type="subcellular location">
    <subcellularLocation>
        <location evidence="7">Cytoplasm</location>
    </subcellularLocation>
</comment>
<comment type="pathway">
    <text evidence="7">Porphyrin-containing compound metabolism; protoheme biosynthesis; protoheme from protoporphyrin-IX: step 1/1.</text>
</comment>
<evidence type="ECO:0000256" key="8">
    <source>
        <dbReference type="RuleBase" id="RU004185"/>
    </source>
</evidence>
<dbReference type="Pfam" id="PF00762">
    <property type="entry name" value="Ferrochelatase"/>
    <property type="match status" value="1"/>
</dbReference>
<evidence type="ECO:0000256" key="5">
    <source>
        <dbReference type="ARBA" id="ARBA00023244"/>
    </source>
</evidence>
<dbReference type="CDD" id="cd00419">
    <property type="entry name" value="Ferrochelatase_C"/>
    <property type="match status" value="1"/>
</dbReference>
<keyword evidence="2 7" id="KW-0408">Iron</keyword>
<keyword evidence="4 7" id="KW-0456">Lyase</keyword>
<comment type="function">
    <text evidence="7">Catalyzes the ferrous insertion into protoporphyrin IX.</text>
</comment>
<dbReference type="InterPro" id="IPR033644">
    <property type="entry name" value="Ferrochelatase_C"/>
</dbReference>
<feature type="binding site" evidence="7">
    <location>
        <position position="181"/>
    </location>
    <ligand>
        <name>Fe(2+)</name>
        <dbReference type="ChEBI" id="CHEBI:29033"/>
    </ligand>
</feature>
<accession>A0ABU5MXH8</accession>
<evidence type="ECO:0000313" key="9">
    <source>
        <dbReference type="EMBL" id="MDZ8118930.1"/>
    </source>
</evidence>
<proteinExistence type="inferred from homology"/>
<dbReference type="Gene3D" id="3.40.50.1400">
    <property type="match status" value="2"/>
</dbReference>
<dbReference type="InterPro" id="IPR033659">
    <property type="entry name" value="Ferrochelatase_N"/>
</dbReference>
<dbReference type="EC" id="4.98.1.1" evidence="7"/>
<gene>
    <name evidence="7" type="primary">hemH</name>
    <name evidence="9" type="ORF">P9H32_09850</name>
</gene>
<comment type="catalytic activity">
    <reaction evidence="7">
        <text>heme b + 2 H(+) = protoporphyrin IX + Fe(2+)</text>
        <dbReference type="Rhea" id="RHEA:22584"/>
        <dbReference type="ChEBI" id="CHEBI:15378"/>
        <dbReference type="ChEBI" id="CHEBI:29033"/>
        <dbReference type="ChEBI" id="CHEBI:57306"/>
        <dbReference type="ChEBI" id="CHEBI:60344"/>
        <dbReference type="EC" id="4.98.1.1"/>
    </reaction>
</comment>
<protein>
    <recommendedName>
        <fullName evidence="7">Ferrochelatase</fullName>
        <ecNumber evidence="7">4.98.1.1</ecNumber>
    </recommendedName>
    <alternativeName>
        <fullName evidence="7">Heme synthase</fullName>
    </alternativeName>
    <alternativeName>
        <fullName evidence="7">Protoheme ferro-lyase</fullName>
    </alternativeName>
</protein>
<dbReference type="CDD" id="cd03411">
    <property type="entry name" value="Ferrochelatase_N"/>
    <property type="match status" value="1"/>
</dbReference>
<evidence type="ECO:0000256" key="6">
    <source>
        <dbReference type="ARBA" id="ARBA00024536"/>
    </source>
</evidence>
<keyword evidence="3 7" id="KW-0350">Heme biosynthesis</keyword>
<comment type="catalytic activity">
    <reaction evidence="6">
        <text>Fe-coproporphyrin III + 2 H(+) = coproporphyrin III + Fe(2+)</text>
        <dbReference type="Rhea" id="RHEA:49572"/>
        <dbReference type="ChEBI" id="CHEBI:15378"/>
        <dbReference type="ChEBI" id="CHEBI:29033"/>
        <dbReference type="ChEBI" id="CHEBI:68438"/>
        <dbReference type="ChEBI" id="CHEBI:131725"/>
        <dbReference type="EC" id="4.99.1.9"/>
    </reaction>
    <physiologicalReaction direction="right-to-left" evidence="6">
        <dbReference type="Rhea" id="RHEA:49574"/>
    </physiologicalReaction>
</comment>